<reference evidence="1" key="1">
    <citation type="submission" date="2014-05" db="EMBL/GenBank/DDBJ databases">
        <authorList>
            <person name="Chronopoulou M."/>
        </authorList>
    </citation>
    <scope>NUCLEOTIDE SEQUENCE</scope>
    <source>
        <tissue evidence="1">Whole organism</tissue>
    </source>
</reference>
<evidence type="ECO:0000313" key="1">
    <source>
        <dbReference type="EMBL" id="CDW22102.1"/>
    </source>
</evidence>
<sequence>MLVHSPKKHICTVLAI</sequence>
<organism evidence="1">
    <name type="scientific">Lepeophtheirus salmonis</name>
    <name type="common">Salmon louse</name>
    <name type="synonym">Caligus salmonis</name>
    <dbReference type="NCBI Taxonomy" id="72036"/>
    <lineage>
        <taxon>Eukaryota</taxon>
        <taxon>Metazoa</taxon>
        <taxon>Ecdysozoa</taxon>
        <taxon>Arthropoda</taxon>
        <taxon>Crustacea</taxon>
        <taxon>Multicrustacea</taxon>
        <taxon>Hexanauplia</taxon>
        <taxon>Copepoda</taxon>
        <taxon>Siphonostomatoida</taxon>
        <taxon>Caligidae</taxon>
        <taxon>Lepeophtheirus</taxon>
    </lineage>
</organism>
<accession>A0A0K2T949</accession>
<dbReference type="EMBL" id="HACA01004741">
    <property type="protein sequence ID" value="CDW22102.1"/>
    <property type="molecule type" value="Transcribed_RNA"/>
</dbReference>
<name>A0A0K2T949_LEPSM</name>
<proteinExistence type="predicted"/>
<protein>
    <submittedName>
        <fullName evidence="1">Uncharacterized protein</fullName>
    </submittedName>
</protein>
<dbReference type="AlphaFoldDB" id="A0A0K2T949"/>